<dbReference type="EMBL" id="CADCTL010000093">
    <property type="protein sequence ID" value="CAA9235287.1"/>
    <property type="molecule type" value="Genomic_DNA"/>
</dbReference>
<feature type="non-terminal residue" evidence="2">
    <location>
        <position position="1"/>
    </location>
</feature>
<reference evidence="2" key="1">
    <citation type="submission" date="2020-02" db="EMBL/GenBank/DDBJ databases">
        <authorList>
            <person name="Meier V. D."/>
        </authorList>
    </citation>
    <scope>NUCLEOTIDE SEQUENCE</scope>
    <source>
        <strain evidence="2">AVDCRST_MAG04</strain>
    </source>
</reference>
<protein>
    <submittedName>
        <fullName evidence="2">Uncharacterized protein</fullName>
    </submittedName>
</protein>
<organism evidence="2">
    <name type="scientific">uncultured Acetobacteraceae bacterium</name>
    <dbReference type="NCBI Taxonomy" id="169975"/>
    <lineage>
        <taxon>Bacteria</taxon>
        <taxon>Pseudomonadati</taxon>
        <taxon>Pseudomonadota</taxon>
        <taxon>Alphaproteobacteria</taxon>
        <taxon>Acetobacterales</taxon>
        <taxon>Acetobacteraceae</taxon>
        <taxon>environmental samples</taxon>
    </lineage>
</organism>
<feature type="compositionally biased region" description="Basic residues" evidence="1">
    <location>
        <begin position="74"/>
        <end position="87"/>
    </location>
</feature>
<evidence type="ECO:0000313" key="2">
    <source>
        <dbReference type="EMBL" id="CAA9235287.1"/>
    </source>
</evidence>
<feature type="region of interest" description="Disordered" evidence="1">
    <location>
        <begin position="1"/>
        <end position="87"/>
    </location>
</feature>
<name>A0A6J4HWE5_9PROT</name>
<accession>A0A6J4HWE5</accession>
<evidence type="ECO:0000256" key="1">
    <source>
        <dbReference type="SAM" id="MobiDB-lite"/>
    </source>
</evidence>
<feature type="non-terminal residue" evidence="2">
    <location>
        <position position="87"/>
    </location>
</feature>
<dbReference type="AlphaFoldDB" id="A0A6J4HWE5"/>
<feature type="compositionally biased region" description="Basic residues" evidence="1">
    <location>
        <begin position="29"/>
        <end position="57"/>
    </location>
</feature>
<sequence>GARGPSAVPRRGRVRERGLRRVRADAGRLRGRLPRPRRGRPLRRRAAPGGGGRRRVLVGRVARPGGGGALAACGRRRGGGRGRGRPR</sequence>
<feature type="compositionally biased region" description="Basic and acidic residues" evidence="1">
    <location>
        <begin position="15"/>
        <end position="28"/>
    </location>
</feature>
<gene>
    <name evidence="2" type="ORF">AVDCRST_MAG04-1334</name>
</gene>
<proteinExistence type="predicted"/>